<organism evidence="2 3">
    <name type="scientific">Candidatus Collierbacteria bacterium CG10_big_fil_rev_8_21_14_0_10_44_9</name>
    <dbReference type="NCBI Taxonomy" id="1974535"/>
    <lineage>
        <taxon>Bacteria</taxon>
        <taxon>Candidatus Collieribacteriota</taxon>
    </lineage>
</organism>
<keyword evidence="1" id="KW-0472">Membrane</keyword>
<keyword evidence="1" id="KW-1133">Transmembrane helix</keyword>
<gene>
    <name evidence="2" type="ORF">COT87_01910</name>
</gene>
<reference evidence="3" key="1">
    <citation type="submission" date="2017-09" db="EMBL/GenBank/DDBJ databases">
        <title>Depth-based differentiation of microbial function through sediment-hosted aquifers and enrichment of novel symbionts in the deep terrestrial subsurface.</title>
        <authorList>
            <person name="Probst A.J."/>
            <person name="Ladd B."/>
            <person name="Jarett J.K."/>
            <person name="Geller-Mcgrath D.E."/>
            <person name="Sieber C.M.K."/>
            <person name="Emerson J.B."/>
            <person name="Anantharaman K."/>
            <person name="Thomas B.C."/>
            <person name="Malmstrom R."/>
            <person name="Stieglmeier M."/>
            <person name="Klingl A."/>
            <person name="Woyke T."/>
            <person name="Ryan C.M."/>
            <person name="Banfield J.F."/>
        </authorList>
    </citation>
    <scope>NUCLEOTIDE SEQUENCE [LARGE SCALE GENOMIC DNA]</scope>
</reference>
<dbReference type="AlphaFoldDB" id="A0A2H0VIP1"/>
<evidence type="ECO:0000313" key="2">
    <source>
        <dbReference type="EMBL" id="PIR98974.1"/>
    </source>
</evidence>
<dbReference type="EMBL" id="PFAF01000039">
    <property type="protein sequence ID" value="PIR98974.1"/>
    <property type="molecule type" value="Genomic_DNA"/>
</dbReference>
<dbReference type="Proteomes" id="UP000230796">
    <property type="component" value="Unassembled WGS sequence"/>
</dbReference>
<name>A0A2H0VIP1_9BACT</name>
<proteinExistence type="predicted"/>
<feature type="transmembrane region" description="Helical" evidence="1">
    <location>
        <begin position="51"/>
        <end position="69"/>
    </location>
</feature>
<keyword evidence="1" id="KW-0812">Transmembrane</keyword>
<evidence type="ECO:0000256" key="1">
    <source>
        <dbReference type="SAM" id="Phobius"/>
    </source>
</evidence>
<protein>
    <submittedName>
        <fullName evidence="2">Uncharacterized protein</fullName>
    </submittedName>
</protein>
<comment type="caution">
    <text evidence="2">The sequence shown here is derived from an EMBL/GenBank/DDBJ whole genome shotgun (WGS) entry which is preliminary data.</text>
</comment>
<accession>A0A2H0VIP1</accession>
<evidence type="ECO:0000313" key="3">
    <source>
        <dbReference type="Proteomes" id="UP000230796"/>
    </source>
</evidence>
<sequence>MARTKTREEKIQSGYRLKNFKLAASERTSARDVSEFGYLSSKYIVKDLMKTLLYTVVIVGLLVLAKFKLR</sequence>